<dbReference type="PANTHER" id="PTHR43289:SF6">
    <property type="entry name" value="SERINE_THREONINE-PROTEIN KINASE NEKL-3"/>
    <property type="match status" value="1"/>
</dbReference>
<dbReference type="InterPro" id="IPR000719">
    <property type="entry name" value="Prot_kinase_dom"/>
</dbReference>
<feature type="domain" description="PASTA" evidence="13">
    <location>
        <begin position="721"/>
        <end position="787"/>
    </location>
</feature>
<feature type="compositionally biased region" description="Low complexity" evidence="10">
    <location>
        <begin position="424"/>
        <end position="496"/>
    </location>
</feature>
<feature type="domain" description="PASTA" evidence="13">
    <location>
        <begin position="788"/>
        <end position="853"/>
    </location>
</feature>
<feature type="compositionally biased region" description="Pro residues" evidence="10">
    <location>
        <begin position="513"/>
        <end position="522"/>
    </location>
</feature>
<keyword evidence="7" id="KW-0067">ATP-binding</keyword>
<dbReference type="SUPFAM" id="SSF56112">
    <property type="entry name" value="Protein kinase-like (PK-like)"/>
    <property type="match status" value="1"/>
</dbReference>
<feature type="region of interest" description="Disordered" evidence="10">
    <location>
        <begin position="839"/>
        <end position="1016"/>
    </location>
</feature>
<dbReference type="GO" id="GO:0004674">
    <property type="term" value="F:protein serine/threonine kinase activity"/>
    <property type="evidence" value="ECO:0007669"/>
    <property type="project" value="UniProtKB-KW"/>
</dbReference>
<evidence type="ECO:0000256" key="10">
    <source>
        <dbReference type="SAM" id="MobiDB-lite"/>
    </source>
</evidence>
<dbReference type="PANTHER" id="PTHR43289">
    <property type="entry name" value="MITOGEN-ACTIVATED PROTEIN KINASE KINASE KINASE 20-RELATED"/>
    <property type="match status" value="1"/>
</dbReference>
<dbReference type="Pfam" id="PF00069">
    <property type="entry name" value="Pkinase"/>
    <property type="match status" value="1"/>
</dbReference>
<evidence type="ECO:0000256" key="6">
    <source>
        <dbReference type="ARBA" id="ARBA00022777"/>
    </source>
</evidence>
<dbReference type="PROSITE" id="PS50011">
    <property type="entry name" value="PROTEIN_KINASE_DOM"/>
    <property type="match status" value="1"/>
</dbReference>
<proteinExistence type="predicted"/>
<dbReference type="EC" id="2.7.11.1" evidence="1"/>
<dbReference type="InterPro" id="IPR005543">
    <property type="entry name" value="PASTA_dom"/>
</dbReference>
<evidence type="ECO:0000256" key="2">
    <source>
        <dbReference type="ARBA" id="ARBA00022527"/>
    </source>
</evidence>
<dbReference type="Gene3D" id="1.10.510.10">
    <property type="entry name" value="Transferase(Phosphotransferase) domain 1"/>
    <property type="match status" value="1"/>
</dbReference>
<evidence type="ECO:0000256" key="7">
    <source>
        <dbReference type="ARBA" id="ARBA00022840"/>
    </source>
</evidence>
<comment type="catalytic activity">
    <reaction evidence="9">
        <text>L-seryl-[protein] + ATP = O-phospho-L-seryl-[protein] + ADP + H(+)</text>
        <dbReference type="Rhea" id="RHEA:17989"/>
        <dbReference type="Rhea" id="RHEA-COMP:9863"/>
        <dbReference type="Rhea" id="RHEA-COMP:11604"/>
        <dbReference type="ChEBI" id="CHEBI:15378"/>
        <dbReference type="ChEBI" id="CHEBI:29999"/>
        <dbReference type="ChEBI" id="CHEBI:30616"/>
        <dbReference type="ChEBI" id="CHEBI:83421"/>
        <dbReference type="ChEBI" id="CHEBI:456216"/>
        <dbReference type="EC" id="2.7.11.1"/>
    </reaction>
</comment>
<name>A0A3D9VCB5_THECX</name>
<feature type="compositionally biased region" description="Low complexity" evidence="10">
    <location>
        <begin position="584"/>
        <end position="596"/>
    </location>
</feature>
<evidence type="ECO:0000313" key="14">
    <source>
        <dbReference type="EMBL" id="REF35814.1"/>
    </source>
</evidence>
<keyword evidence="11" id="KW-0812">Transmembrane</keyword>
<feature type="compositionally biased region" description="Low complexity" evidence="10">
    <location>
        <begin position="354"/>
        <end position="378"/>
    </location>
</feature>
<feature type="compositionally biased region" description="Polar residues" evidence="10">
    <location>
        <begin position="409"/>
        <end position="420"/>
    </location>
</feature>
<reference evidence="14 15" key="1">
    <citation type="submission" date="2018-08" db="EMBL/GenBank/DDBJ databases">
        <title>Sequencing the genomes of 1000 actinobacteria strains.</title>
        <authorList>
            <person name="Klenk H.-P."/>
        </authorList>
    </citation>
    <scope>NUCLEOTIDE SEQUENCE [LARGE SCALE GENOMIC DNA]</scope>
    <source>
        <strain evidence="14 15">DSM 22891</strain>
    </source>
</reference>
<dbReference type="InterPro" id="IPR011009">
    <property type="entry name" value="Kinase-like_dom_sf"/>
</dbReference>
<dbReference type="Pfam" id="PF03793">
    <property type="entry name" value="PASTA"/>
    <property type="match status" value="3"/>
</dbReference>
<dbReference type="GO" id="GO:0005524">
    <property type="term" value="F:ATP binding"/>
    <property type="evidence" value="ECO:0007669"/>
    <property type="project" value="UniProtKB-KW"/>
</dbReference>
<evidence type="ECO:0000313" key="15">
    <source>
        <dbReference type="Proteomes" id="UP000256485"/>
    </source>
</evidence>
<keyword evidence="15" id="KW-1185">Reference proteome</keyword>
<feature type="transmembrane region" description="Helical" evidence="11">
    <location>
        <begin position="620"/>
        <end position="639"/>
    </location>
</feature>
<dbReference type="Proteomes" id="UP000256485">
    <property type="component" value="Unassembled WGS sequence"/>
</dbReference>
<dbReference type="SMART" id="SM00740">
    <property type="entry name" value="PASTA"/>
    <property type="match status" value="3"/>
</dbReference>
<keyword evidence="6 14" id="KW-0418">Kinase</keyword>
<comment type="catalytic activity">
    <reaction evidence="8">
        <text>L-threonyl-[protein] + ATP = O-phospho-L-threonyl-[protein] + ADP + H(+)</text>
        <dbReference type="Rhea" id="RHEA:46608"/>
        <dbReference type="Rhea" id="RHEA-COMP:11060"/>
        <dbReference type="Rhea" id="RHEA-COMP:11605"/>
        <dbReference type="ChEBI" id="CHEBI:15378"/>
        <dbReference type="ChEBI" id="CHEBI:30013"/>
        <dbReference type="ChEBI" id="CHEBI:30616"/>
        <dbReference type="ChEBI" id="CHEBI:61977"/>
        <dbReference type="ChEBI" id="CHEBI:456216"/>
        <dbReference type="EC" id="2.7.11.1"/>
    </reaction>
</comment>
<evidence type="ECO:0000256" key="1">
    <source>
        <dbReference type="ARBA" id="ARBA00012513"/>
    </source>
</evidence>
<accession>A0A3D9VCB5</accession>
<organism evidence="14 15">
    <name type="scientific">Thermasporomyces composti</name>
    <dbReference type="NCBI Taxonomy" id="696763"/>
    <lineage>
        <taxon>Bacteria</taxon>
        <taxon>Bacillati</taxon>
        <taxon>Actinomycetota</taxon>
        <taxon>Actinomycetes</taxon>
        <taxon>Propionibacteriales</taxon>
        <taxon>Nocardioidaceae</taxon>
        <taxon>Thermasporomyces</taxon>
    </lineage>
</organism>
<protein>
    <recommendedName>
        <fullName evidence="1">non-specific serine/threonine protein kinase</fullName>
        <ecNumber evidence="1">2.7.11.1</ecNumber>
    </recommendedName>
</protein>
<keyword evidence="2" id="KW-0723">Serine/threonine-protein kinase</keyword>
<dbReference type="Gene3D" id="3.30.200.20">
    <property type="entry name" value="Phosphorylase Kinase, domain 1"/>
    <property type="match status" value="1"/>
</dbReference>
<feature type="compositionally biased region" description="Pro residues" evidence="10">
    <location>
        <begin position="869"/>
        <end position="991"/>
    </location>
</feature>
<keyword evidence="3" id="KW-0808">Transferase</keyword>
<feature type="domain" description="Protein kinase" evidence="12">
    <location>
        <begin position="58"/>
        <end position="322"/>
    </location>
</feature>
<sequence>MVTLRDMHGDIDGGSRGEDPICLLKTYLTGYKRRVLRREVPGPGSSPHSDVVVLGDRYVLRERLGSGRSAVLYAAHDRRLSRRVAVRVLHPRLLTDKQHVVSFVQEAWAAASLEHPGIVAVHDVGQTTVHGQLVPWVVHEYVDGVSLTEVLAKEGPFSPLRAVAVACDVLDALEHAHNKGVLHRALTPWNVMVTRGGHIKVTDFGIAAIAASARLAASDGRGDDVTAAVAYQAPEQARGEADSRSDVYAVGCLLVHLLTGRPPFEADSVAELVRAHAKTNPPAPSTSNPDVPAFLDIPILRALAKYPARRYPHAPAMRTALLEVGERLARIQQILDDAASALSSLPTSDPAGSDTEPSGTEPTGTEPTGTEPSDTEPTAGPPAPDVGGPTPPGPPAVPTPTPAGGPLPSSASEETSSDEQTGGAPPTASTPETSSAAEPAPAESSSAAPAETSEADSSPESASTEASDEPATADTAASEETTTASGASSSDAPGSANAPTILLPTVGRSAEPAPDPDGPPTDLPRVSPLDAEPAGQRTTPGEDGPPTDLPRVPAPAAPSVDGGPGAARSTSARSTDDPFALTPSSVSFSGSSFSGSPAAPDVLDTALDDGSSTRRSPRGVLLAVCIVILLGLVGAVAVWRMSDKPQDMAVAAANPRVVVPRLAGMPLDEAVQQLRARGLRVGAQRTEASDTVPVGYVTRTDPTAGATVTKATVVDVFISAGPNPTTVPPIVGHPVEEVREVLAESDLRLGTVEERDSPHEKGIVLAATPKPGTQVPPGSTVSLVVASGWSVVPDVRGLDIRDARQKVTDAGLVVGRVRRPSSSAAGHLVVARTRPAAGTRVPVGTRVHVVLTRSADPAPRPSRTSSDSPAPPAPSRPPSEPPDPRPTTSPPDEPEPTPTSEPTPTPEPSTPTPTPTPTPTTPSPEPTPTPTSEPTEPEPTTPTPQPGPSESPEPTGTPEPTDTPGPTDSPEPTDTPTPTETPSPTLPPSTSPTPRELSSAITGRPRTCPRRNGQLL</sequence>
<feature type="region of interest" description="Disordered" evidence="10">
    <location>
        <begin position="342"/>
        <end position="598"/>
    </location>
</feature>
<evidence type="ECO:0000256" key="4">
    <source>
        <dbReference type="ARBA" id="ARBA00022737"/>
    </source>
</evidence>
<dbReference type="PROSITE" id="PS51178">
    <property type="entry name" value="PASTA"/>
    <property type="match status" value="3"/>
</dbReference>
<evidence type="ECO:0000256" key="5">
    <source>
        <dbReference type="ARBA" id="ARBA00022741"/>
    </source>
</evidence>
<comment type="caution">
    <text evidence="14">The sequence shown here is derived from an EMBL/GenBank/DDBJ whole genome shotgun (WGS) entry which is preliminary data.</text>
</comment>
<dbReference type="AlphaFoldDB" id="A0A3D9VCB5"/>
<keyword evidence="5" id="KW-0547">Nucleotide-binding</keyword>
<dbReference type="EMBL" id="QTUC01000001">
    <property type="protein sequence ID" value="REF35814.1"/>
    <property type="molecule type" value="Genomic_DNA"/>
</dbReference>
<dbReference type="CDD" id="cd06577">
    <property type="entry name" value="PASTA_pknB"/>
    <property type="match status" value="3"/>
</dbReference>
<evidence type="ECO:0000256" key="11">
    <source>
        <dbReference type="SAM" id="Phobius"/>
    </source>
</evidence>
<dbReference type="CDD" id="cd14014">
    <property type="entry name" value="STKc_PknB_like"/>
    <property type="match status" value="1"/>
</dbReference>
<feature type="compositionally biased region" description="Low complexity" evidence="10">
    <location>
        <begin position="852"/>
        <end position="868"/>
    </location>
</feature>
<dbReference type="PRINTS" id="PR01217">
    <property type="entry name" value="PRICHEXTENSN"/>
</dbReference>
<feature type="domain" description="PASTA" evidence="13">
    <location>
        <begin position="653"/>
        <end position="720"/>
    </location>
</feature>
<dbReference type="OrthoDB" id="9762169at2"/>
<feature type="compositionally biased region" description="Pro residues" evidence="10">
    <location>
        <begin position="379"/>
        <end position="405"/>
    </location>
</feature>
<keyword evidence="11" id="KW-1133">Transmembrane helix</keyword>
<evidence type="ECO:0000259" key="13">
    <source>
        <dbReference type="PROSITE" id="PS51178"/>
    </source>
</evidence>
<keyword evidence="4" id="KW-0677">Repeat</keyword>
<evidence type="ECO:0000256" key="8">
    <source>
        <dbReference type="ARBA" id="ARBA00047899"/>
    </source>
</evidence>
<evidence type="ECO:0000256" key="3">
    <source>
        <dbReference type="ARBA" id="ARBA00022679"/>
    </source>
</evidence>
<evidence type="ECO:0000259" key="12">
    <source>
        <dbReference type="PROSITE" id="PS50011"/>
    </source>
</evidence>
<keyword evidence="11" id="KW-0472">Membrane</keyword>
<gene>
    <name evidence="14" type="ORF">DFJ64_1206</name>
</gene>
<evidence type="ECO:0000256" key="9">
    <source>
        <dbReference type="ARBA" id="ARBA00048679"/>
    </source>
</evidence>
<dbReference type="Gene3D" id="3.30.10.20">
    <property type="match status" value="3"/>
</dbReference>